<reference evidence="1 2" key="1">
    <citation type="journal article" date="2015" name="Int. J. Syst. Evol. Microbiol.">
        <title>Halomonas salicampi sp. nov., a halotolerant and alkalitolerant bacterium isolated from a saltern soil.</title>
        <authorList>
            <person name="Lee J.C."/>
            <person name="Kim Y.S."/>
            <person name="Yun B.S."/>
            <person name="Whang K.S."/>
        </authorList>
    </citation>
    <scope>NUCLEOTIDE SEQUENCE [LARGE SCALE GENOMIC DNA]</scope>
    <source>
        <strain evidence="1 2">BH103</strain>
    </source>
</reference>
<protein>
    <submittedName>
        <fullName evidence="1">SapC family protein</fullName>
    </submittedName>
</protein>
<accession>A0A7Z0LJU3</accession>
<dbReference type="RefSeq" id="WP_179929641.1">
    <property type="nucleotide sequence ID" value="NZ_JACCDF010000003.1"/>
</dbReference>
<evidence type="ECO:0000313" key="2">
    <source>
        <dbReference type="Proteomes" id="UP000586119"/>
    </source>
</evidence>
<dbReference type="InterPro" id="IPR010836">
    <property type="entry name" value="SapC"/>
</dbReference>
<sequence length="273" mass="30771">MPLNYIPVSPVAHRDAGWKRPSRYFFAAQDVVAPVVMAELSHLLTNMPLAFVHADEHAPFQLVAVQSLQPGLNVYVAPDGRWLGQYIPAFYRAYPFRMMAIETTEQTALCVDTSQGCFLNQADDKTARLFSDNGEPSDSLKKTQALLEAFEKNRRLTLKRVEELNAAGLIEPWQVHLSHNDDLNDAATTQPVRGLHRVNETALKALPAETIKALTASGAMSLAYAQLFSEQRLQHVGRRYRLHTEWQKHLAEKTNIEALLDEEDDENVFDFGE</sequence>
<dbReference type="Proteomes" id="UP000586119">
    <property type="component" value="Unassembled WGS sequence"/>
</dbReference>
<dbReference type="Pfam" id="PF07277">
    <property type="entry name" value="SapC"/>
    <property type="match status" value="1"/>
</dbReference>
<proteinExistence type="predicted"/>
<evidence type="ECO:0000313" key="1">
    <source>
        <dbReference type="EMBL" id="NYS60311.1"/>
    </source>
</evidence>
<dbReference type="AlphaFoldDB" id="A0A7Z0LJU3"/>
<name>A0A7Z0LJU3_9GAMM</name>
<organism evidence="1 2">
    <name type="scientific">Vreelandella salicampi</name>
    <dbReference type="NCBI Taxonomy" id="1449798"/>
    <lineage>
        <taxon>Bacteria</taxon>
        <taxon>Pseudomonadati</taxon>
        <taxon>Pseudomonadota</taxon>
        <taxon>Gammaproteobacteria</taxon>
        <taxon>Oceanospirillales</taxon>
        <taxon>Halomonadaceae</taxon>
        <taxon>Vreelandella</taxon>
    </lineage>
</organism>
<keyword evidence="2" id="KW-1185">Reference proteome</keyword>
<comment type="caution">
    <text evidence="1">The sequence shown here is derived from an EMBL/GenBank/DDBJ whole genome shotgun (WGS) entry which is preliminary data.</text>
</comment>
<dbReference type="EMBL" id="JACCDF010000003">
    <property type="protein sequence ID" value="NYS60311.1"/>
    <property type="molecule type" value="Genomic_DNA"/>
</dbReference>
<gene>
    <name evidence="1" type="ORF">HZS81_05970</name>
</gene>